<keyword evidence="3" id="KW-1185">Reference proteome</keyword>
<gene>
    <name evidence="2" type="ORF">CYMTET_30086</name>
</gene>
<accession>A0AAE0FJI9</accession>
<evidence type="ECO:0000313" key="2">
    <source>
        <dbReference type="EMBL" id="KAK3260981.1"/>
    </source>
</evidence>
<organism evidence="2 3">
    <name type="scientific">Cymbomonas tetramitiformis</name>
    <dbReference type="NCBI Taxonomy" id="36881"/>
    <lineage>
        <taxon>Eukaryota</taxon>
        <taxon>Viridiplantae</taxon>
        <taxon>Chlorophyta</taxon>
        <taxon>Pyramimonadophyceae</taxon>
        <taxon>Pyramimonadales</taxon>
        <taxon>Pyramimonadaceae</taxon>
        <taxon>Cymbomonas</taxon>
    </lineage>
</organism>
<dbReference type="AlphaFoldDB" id="A0AAE0FJI9"/>
<proteinExistence type="predicted"/>
<dbReference type="EMBL" id="LGRX02017268">
    <property type="protein sequence ID" value="KAK3260981.1"/>
    <property type="molecule type" value="Genomic_DNA"/>
</dbReference>
<name>A0AAE0FJI9_9CHLO</name>
<reference evidence="2 3" key="1">
    <citation type="journal article" date="2015" name="Genome Biol. Evol.">
        <title>Comparative Genomics of a Bacterivorous Green Alga Reveals Evolutionary Causalities and Consequences of Phago-Mixotrophic Mode of Nutrition.</title>
        <authorList>
            <person name="Burns J.A."/>
            <person name="Paasch A."/>
            <person name="Narechania A."/>
            <person name="Kim E."/>
        </authorList>
    </citation>
    <scope>NUCLEOTIDE SEQUENCE [LARGE SCALE GENOMIC DNA]</scope>
    <source>
        <strain evidence="2 3">PLY_AMNH</strain>
    </source>
</reference>
<comment type="caution">
    <text evidence="2">The sequence shown here is derived from an EMBL/GenBank/DDBJ whole genome shotgun (WGS) entry which is preliminary data.</text>
</comment>
<protein>
    <submittedName>
        <fullName evidence="2">Uncharacterized protein</fullName>
    </submittedName>
</protein>
<feature type="compositionally biased region" description="Basic and acidic residues" evidence="1">
    <location>
        <begin position="56"/>
        <end position="65"/>
    </location>
</feature>
<evidence type="ECO:0000256" key="1">
    <source>
        <dbReference type="SAM" id="MobiDB-lite"/>
    </source>
</evidence>
<feature type="region of interest" description="Disordered" evidence="1">
    <location>
        <begin position="29"/>
        <end position="89"/>
    </location>
</feature>
<sequence length="115" mass="12523">MIGATLTVNECFLERNTGRAIRGSIKKVDAVTDGQPGDVEKKKKADAPSPSKKVKKEVNAAERTKKPSYNNAPPPAQQPEGSAGNTKPKSIRMYNLKNCFKSSDWGILVTDDKAY</sequence>
<evidence type="ECO:0000313" key="3">
    <source>
        <dbReference type="Proteomes" id="UP001190700"/>
    </source>
</evidence>
<feature type="compositionally biased region" description="Polar residues" evidence="1">
    <location>
        <begin position="79"/>
        <end position="88"/>
    </location>
</feature>
<dbReference type="Proteomes" id="UP001190700">
    <property type="component" value="Unassembled WGS sequence"/>
</dbReference>